<dbReference type="EMBL" id="JACAZE010000014">
    <property type="protein sequence ID" value="KAF7299810.1"/>
    <property type="molecule type" value="Genomic_DNA"/>
</dbReference>
<comment type="caution">
    <text evidence="1">The sequence shown here is derived from an EMBL/GenBank/DDBJ whole genome shotgun (WGS) entry which is preliminary data.</text>
</comment>
<dbReference type="PANTHER" id="PTHR38926:SF72">
    <property type="entry name" value="IM:7136021-RELATED"/>
    <property type="match status" value="1"/>
</dbReference>
<proteinExistence type="predicted"/>
<sequence length="558" mass="63412">MATTRHPDGYFTSSLLSDEAKVNSLLKDLRTNADAEAPLDARELKAIARAAEVDLACYNTDIARAETALKRLNAERDLLYRYSAACSSIVRCPIRLLPTELLIDILRLCVDDVPLGPRRFESSLDRLGRRRWIILSNVCKHWQTVIFGTASIWAKISLQFIPPSKDLLAKTLIKRALQRSGDALLDVSVHMDVQYDSDFDDVLPLRRHSVSLLALHSRRWRIFIFDFHPQEFQDLQRIHHRLPNLEELHLHFRSAKNRRQAWAEEVRMIRECTLFEDAPSLRRIFVEDMSPVLPWSQLQSFHALLTENNTEMQNSVALIAHFSASCKFSFIGLEPTKAQWVPGVVFKSEVYSLKAGFYFEEKMPGQPRSGLDGLLSHLELPQLTWLEFNAERSGTLAWDAHAFASFIVASGSPRLTTLRLFDTLLTPSQLLAALACTPHLEELAIEDVDIHHSAALITTSLLTQLSAVHEGKFRVIPALHRFYIRATFLDVDLHALSGMLDLRAKAPSASDLPVFKCRISVLVRRANKFDEMCEVLKDVLDDRELDVILDSDADFWSP</sequence>
<dbReference type="Proteomes" id="UP000613580">
    <property type="component" value="Unassembled WGS sequence"/>
</dbReference>
<dbReference type="AlphaFoldDB" id="A0A8H6SHM3"/>
<dbReference type="Gene3D" id="3.80.10.10">
    <property type="entry name" value="Ribonuclease Inhibitor"/>
    <property type="match status" value="1"/>
</dbReference>
<evidence type="ECO:0000313" key="1">
    <source>
        <dbReference type="EMBL" id="KAF7299810.1"/>
    </source>
</evidence>
<evidence type="ECO:0000313" key="2">
    <source>
        <dbReference type="Proteomes" id="UP000613580"/>
    </source>
</evidence>
<name>A0A8H6SHM3_MYCCL</name>
<dbReference type="InterPro" id="IPR032675">
    <property type="entry name" value="LRR_dom_sf"/>
</dbReference>
<keyword evidence="2" id="KW-1185">Reference proteome</keyword>
<protein>
    <submittedName>
        <fullName evidence="1">F-box domain-containing protein</fullName>
    </submittedName>
</protein>
<organism evidence="1 2">
    <name type="scientific">Mycena chlorophos</name>
    <name type="common">Agaric fungus</name>
    <name type="synonym">Agaricus chlorophos</name>
    <dbReference type="NCBI Taxonomy" id="658473"/>
    <lineage>
        <taxon>Eukaryota</taxon>
        <taxon>Fungi</taxon>
        <taxon>Dikarya</taxon>
        <taxon>Basidiomycota</taxon>
        <taxon>Agaricomycotina</taxon>
        <taxon>Agaricomycetes</taxon>
        <taxon>Agaricomycetidae</taxon>
        <taxon>Agaricales</taxon>
        <taxon>Marasmiineae</taxon>
        <taxon>Mycenaceae</taxon>
        <taxon>Mycena</taxon>
    </lineage>
</organism>
<reference evidence="1" key="1">
    <citation type="submission" date="2020-05" db="EMBL/GenBank/DDBJ databases">
        <title>Mycena genomes resolve the evolution of fungal bioluminescence.</title>
        <authorList>
            <person name="Tsai I.J."/>
        </authorList>
    </citation>
    <scope>NUCLEOTIDE SEQUENCE</scope>
    <source>
        <strain evidence="1">110903Hualien_Pintung</strain>
    </source>
</reference>
<gene>
    <name evidence="1" type="ORF">HMN09_00987500</name>
</gene>
<dbReference type="PANTHER" id="PTHR38926">
    <property type="entry name" value="F-BOX DOMAIN CONTAINING PROTEIN, EXPRESSED"/>
    <property type="match status" value="1"/>
</dbReference>
<accession>A0A8H6SHM3</accession>
<dbReference type="OrthoDB" id="3266451at2759"/>